<dbReference type="EMBL" id="MHUV01000006">
    <property type="protein sequence ID" value="OHA82482.1"/>
    <property type="molecule type" value="Genomic_DNA"/>
</dbReference>
<dbReference type="STRING" id="1802726.A3B07_02565"/>
<accession>A0A1G2SCN4</accession>
<comment type="similarity">
    <text evidence="1">Belongs to the polysaccharide synthase family.</text>
</comment>
<evidence type="ECO:0000256" key="1">
    <source>
        <dbReference type="ARBA" id="ARBA00007430"/>
    </source>
</evidence>
<dbReference type="Gene3D" id="3.40.50.720">
    <property type="entry name" value="NAD(P)-binding Rossmann-like Domain"/>
    <property type="match status" value="1"/>
</dbReference>
<dbReference type="InterPro" id="IPR051203">
    <property type="entry name" value="Polysaccharide_Synthase-Rel"/>
</dbReference>
<protein>
    <submittedName>
        <fullName evidence="3">UDP-N-acetylglucosamine 4,6-dehydratase (Inverting)</fullName>
    </submittedName>
</protein>
<dbReference type="NCBIfam" id="TIGR03589">
    <property type="entry name" value="PseB"/>
    <property type="match status" value="1"/>
</dbReference>
<evidence type="ECO:0000259" key="2">
    <source>
        <dbReference type="Pfam" id="PF02719"/>
    </source>
</evidence>
<evidence type="ECO:0000313" key="3">
    <source>
        <dbReference type="EMBL" id="OHA82482.1"/>
    </source>
</evidence>
<reference evidence="3 4" key="1">
    <citation type="journal article" date="2016" name="Nat. Commun.">
        <title>Thousands of microbial genomes shed light on interconnected biogeochemical processes in an aquifer system.</title>
        <authorList>
            <person name="Anantharaman K."/>
            <person name="Brown C.T."/>
            <person name="Hug L.A."/>
            <person name="Sharon I."/>
            <person name="Castelle C.J."/>
            <person name="Probst A.J."/>
            <person name="Thomas B.C."/>
            <person name="Singh A."/>
            <person name="Wilkins M.J."/>
            <person name="Karaoz U."/>
            <person name="Brodie E.L."/>
            <person name="Williams K.H."/>
            <person name="Hubbard S.S."/>
            <person name="Banfield J.F."/>
        </authorList>
    </citation>
    <scope>NUCLEOTIDE SEQUENCE [LARGE SCALE GENOMIC DNA]</scope>
</reference>
<organism evidence="3 4">
    <name type="scientific">Candidatus Yonathbacteria bacterium RIFCSPLOWO2_01_FULL_43_27</name>
    <dbReference type="NCBI Taxonomy" id="1802726"/>
    <lineage>
        <taxon>Bacteria</taxon>
        <taxon>Candidatus Yonathiibacteriota</taxon>
    </lineage>
</organism>
<dbReference type="Proteomes" id="UP000178817">
    <property type="component" value="Unassembled WGS sequence"/>
</dbReference>
<dbReference type="PANTHER" id="PTHR43318:SF2">
    <property type="entry name" value="UDP-N-ACETYLGLUCOSAMINE 4,6-DEHYDRATASE (INVERTING)"/>
    <property type="match status" value="1"/>
</dbReference>
<dbReference type="Pfam" id="PF02719">
    <property type="entry name" value="Polysacc_synt_2"/>
    <property type="match status" value="1"/>
</dbReference>
<feature type="domain" description="Polysaccharide biosynthesis protein CapD-like" evidence="2">
    <location>
        <begin position="12"/>
        <end position="282"/>
    </location>
</feature>
<sequence>MNKKDYLSGKTILVTGGTGTFGRAFVTRILANKSVAKVIVLSRDEFKQNEMSRDFKDKRLNFFLGDVRDLPRLERAFSGVNIVIHAAALKQVPATEYNPLEAVKTNINGTQNVVDAAVNCEVDKVLVVSSDKAVEPINLYGATKLVAERLTVASNSYRGKGNTKLSVVRYGNVIGSRGSVIELVEKQRATGVLTLTDERMTRFWIHIQDVMEMVINILDHMEGGEIFIPKMKSLQVVDVLKTLAPECKLKVVGIRPGEKLHEKLLTKHESDRTRDLGTMFAILPEFVSWATKNSFANKKHFPLEAVYSSDSPDFLLPVKDVKKILKI</sequence>
<dbReference type="SUPFAM" id="SSF51735">
    <property type="entry name" value="NAD(P)-binding Rossmann-fold domains"/>
    <property type="match status" value="1"/>
</dbReference>
<dbReference type="PANTHER" id="PTHR43318">
    <property type="entry name" value="UDP-N-ACETYLGLUCOSAMINE 4,6-DEHYDRATASE"/>
    <property type="match status" value="1"/>
</dbReference>
<dbReference type="AlphaFoldDB" id="A0A1G2SCN4"/>
<dbReference type="CDD" id="cd05237">
    <property type="entry name" value="UDP_invert_4-6DH_SDR_e"/>
    <property type="match status" value="1"/>
</dbReference>
<dbReference type="InterPro" id="IPR020025">
    <property type="entry name" value="PseB"/>
</dbReference>
<dbReference type="InterPro" id="IPR036291">
    <property type="entry name" value="NAD(P)-bd_dom_sf"/>
</dbReference>
<proteinExistence type="inferred from homology"/>
<comment type="caution">
    <text evidence="3">The sequence shown here is derived from an EMBL/GenBank/DDBJ whole genome shotgun (WGS) entry which is preliminary data.</text>
</comment>
<evidence type="ECO:0000313" key="4">
    <source>
        <dbReference type="Proteomes" id="UP000178817"/>
    </source>
</evidence>
<gene>
    <name evidence="3" type="ORF">A3B07_02565</name>
</gene>
<name>A0A1G2SCN4_9BACT</name>
<dbReference type="InterPro" id="IPR003869">
    <property type="entry name" value="Polysac_CapD-like"/>
</dbReference>